<dbReference type="InterPro" id="IPR057246">
    <property type="entry name" value="CARBOXYPEPT_ZN_1"/>
</dbReference>
<protein>
    <recommendedName>
        <fullName evidence="16">Peptidase M14 domain-containing protein</fullName>
    </recommendedName>
</protein>
<reference evidence="17" key="1">
    <citation type="journal article" date="2023" name="IScience">
        <title>Live-bearing cockroach genome reveals convergent evolutionary mechanisms linked to viviparity in insects and beyond.</title>
        <authorList>
            <person name="Fouks B."/>
            <person name="Harrison M.C."/>
            <person name="Mikhailova A.A."/>
            <person name="Marchal E."/>
            <person name="English S."/>
            <person name="Carruthers M."/>
            <person name="Jennings E.C."/>
            <person name="Chiamaka E.L."/>
            <person name="Frigard R.A."/>
            <person name="Pippel M."/>
            <person name="Attardo G.M."/>
            <person name="Benoit J.B."/>
            <person name="Bornberg-Bauer E."/>
            <person name="Tobe S.S."/>
        </authorList>
    </citation>
    <scope>NUCLEOTIDE SEQUENCE</scope>
    <source>
        <strain evidence="17">Stay&amp;Tobe</strain>
    </source>
</reference>
<dbReference type="SUPFAM" id="SSF53187">
    <property type="entry name" value="Zn-dependent exopeptidases"/>
    <property type="match status" value="1"/>
</dbReference>
<feature type="non-terminal residue" evidence="17">
    <location>
        <position position="1"/>
    </location>
</feature>
<evidence type="ECO:0000256" key="6">
    <source>
        <dbReference type="ARBA" id="ARBA00022670"/>
    </source>
</evidence>
<dbReference type="PROSITE" id="PS52035">
    <property type="entry name" value="PEPTIDASE_M14"/>
    <property type="match status" value="1"/>
</dbReference>
<evidence type="ECO:0000256" key="4">
    <source>
        <dbReference type="ARBA" id="ARBA00022525"/>
    </source>
</evidence>
<dbReference type="InterPro" id="IPR003146">
    <property type="entry name" value="M14A_act_pep"/>
</dbReference>
<evidence type="ECO:0000256" key="12">
    <source>
        <dbReference type="ARBA" id="ARBA00023157"/>
    </source>
</evidence>
<reference evidence="17" key="2">
    <citation type="submission" date="2023-05" db="EMBL/GenBank/DDBJ databases">
        <authorList>
            <person name="Fouks B."/>
        </authorList>
    </citation>
    <scope>NUCLEOTIDE SEQUENCE</scope>
    <source>
        <strain evidence="17">Stay&amp;Tobe</strain>
        <tissue evidence="17">Testes</tissue>
    </source>
</reference>
<feature type="compositionally biased region" description="Polar residues" evidence="15">
    <location>
        <begin position="1"/>
        <end position="11"/>
    </location>
</feature>
<dbReference type="GO" id="GO:0004181">
    <property type="term" value="F:metallocarboxypeptidase activity"/>
    <property type="evidence" value="ECO:0007669"/>
    <property type="project" value="InterPro"/>
</dbReference>
<dbReference type="PROSITE" id="PS00132">
    <property type="entry name" value="CARBOXYPEPT_ZN_1"/>
    <property type="match status" value="1"/>
</dbReference>
<organism evidence="17 18">
    <name type="scientific">Diploptera punctata</name>
    <name type="common">Pacific beetle cockroach</name>
    <dbReference type="NCBI Taxonomy" id="6984"/>
    <lineage>
        <taxon>Eukaryota</taxon>
        <taxon>Metazoa</taxon>
        <taxon>Ecdysozoa</taxon>
        <taxon>Arthropoda</taxon>
        <taxon>Hexapoda</taxon>
        <taxon>Insecta</taxon>
        <taxon>Pterygota</taxon>
        <taxon>Neoptera</taxon>
        <taxon>Polyneoptera</taxon>
        <taxon>Dictyoptera</taxon>
        <taxon>Blattodea</taxon>
        <taxon>Blaberoidea</taxon>
        <taxon>Blaberidae</taxon>
        <taxon>Diplopterinae</taxon>
        <taxon>Diploptera</taxon>
    </lineage>
</organism>
<dbReference type="Gene3D" id="3.40.630.10">
    <property type="entry name" value="Zn peptidases"/>
    <property type="match status" value="1"/>
</dbReference>
<evidence type="ECO:0000256" key="9">
    <source>
        <dbReference type="ARBA" id="ARBA00022801"/>
    </source>
</evidence>
<comment type="function">
    <text evidence="13">Involved in the digestion of the blood meal.</text>
</comment>
<comment type="subcellular location">
    <subcellularLocation>
        <location evidence="2">Secreted</location>
    </subcellularLocation>
</comment>
<keyword evidence="6" id="KW-0645">Protease</keyword>
<dbReference type="PANTHER" id="PTHR11705">
    <property type="entry name" value="PROTEASE FAMILY M14 CARBOXYPEPTIDASE A,B"/>
    <property type="match status" value="1"/>
</dbReference>
<keyword evidence="9" id="KW-0378">Hydrolase</keyword>
<dbReference type="PROSITE" id="PS00133">
    <property type="entry name" value="CARBOXYPEPT_ZN_2"/>
    <property type="match status" value="1"/>
</dbReference>
<dbReference type="EMBL" id="JASPKZ010008056">
    <property type="protein sequence ID" value="KAJ9581002.1"/>
    <property type="molecule type" value="Genomic_DNA"/>
</dbReference>
<dbReference type="Pfam" id="PF02244">
    <property type="entry name" value="Propep_M14"/>
    <property type="match status" value="1"/>
</dbReference>
<dbReference type="InterPro" id="IPR000834">
    <property type="entry name" value="Peptidase_M14"/>
</dbReference>
<keyword evidence="8" id="KW-0732">Signal</keyword>
<evidence type="ECO:0000256" key="3">
    <source>
        <dbReference type="ARBA" id="ARBA00005988"/>
    </source>
</evidence>
<dbReference type="Proteomes" id="UP001233999">
    <property type="component" value="Unassembled WGS sequence"/>
</dbReference>
<evidence type="ECO:0000256" key="11">
    <source>
        <dbReference type="ARBA" id="ARBA00023049"/>
    </source>
</evidence>
<dbReference type="InterPro" id="IPR036990">
    <property type="entry name" value="M14A-like_propep"/>
</dbReference>
<keyword evidence="5" id="KW-0121">Carboxypeptidase</keyword>
<evidence type="ECO:0000259" key="16">
    <source>
        <dbReference type="PROSITE" id="PS52035"/>
    </source>
</evidence>
<evidence type="ECO:0000256" key="1">
    <source>
        <dbReference type="ARBA" id="ARBA00001947"/>
    </source>
</evidence>
<feature type="domain" description="Peptidase M14" evidence="16">
    <location>
        <begin position="132"/>
        <end position="421"/>
    </location>
</feature>
<sequence>MTVNTEIPPNESTDEAEIMDSTTEPTLNSSRTFSDVKITYDKHKIYSLVPHTDNQTFALRILLKNPKGLKFLTFKFVKGREVRIMVSEEKYHILEKFTKKHGFIKKVVVHNVQHLINAQVSILVGEEFSFHKYYGLVQIYEYMKSLVSVHYKYVTHLVIGNSYEGRAIRGVKISYKKNNPGVFIEAGTHAREWIAPATALYIINELLTSKDRKIRSIAENYDFYIFPCVNPDGYEYSHQVDRMWRKTRRPITERCTGVDANRNFGFHFEADEDDHCSEIYPGPHAFSEPETKHLADFVKRNRKNIQVYLDFHSFSQLLMFPYGYTYDHVPNYDQLYRIGRRAAAALKSVYGTEYGVGDIAEAICKRDNISLDYMYGELGIPFCYVYELRDKGQTGMLLPPEQIIPTGRETLASIIAMLQDTYISARIDHERKKIETILDDIF</sequence>
<dbReference type="SMART" id="SM00631">
    <property type="entry name" value="Zn_pept"/>
    <property type="match status" value="1"/>
</dbReference>
<dbReference type="PANTHER" id="PTHR11705:SF153">
    <property type="entry name" value="ZINC CARBOXYPEPTIDASE A 1-LIKE PROTEIN"/>
    <property type="match status" value="1"/>
</dbReference>
<dbReference type="SUPFAM" id="SSF54897">
    <property type="entry name" value="Protease propeptides/inhibitors"/>
    <property type="match status" value="1"/>
</dbReference>
<evidence type="ECO:0000256" key="13">
    <source>
        <dbReference type="ARBA" id="ARBA00057299"/>
    </source>
</evidence>
<evidence type="ECO:0000256" key="15">
    <source>
        <dbReference type="SAM" id="MobiDB-lite"/>
    </source>
</evidence>
<evidence type="ECO:0000313" key="17">
    <source>
        <dbReference type="EMBL" id="KAJ9581002.1"/>
    </source>
</evidence>
<dbReference type="AlphaFoldDB" id="A0AAD7ZIK8"/>
<dbReference type="CDD" id="cd03860">
    <property type="entry name" value="M14_CP_A-B_like"/>
    <property type="match status" value="1"/>
</dbReference>
<dbReference type="PRINTS" id="PR00765">
    <property type="entry name" value="CRBOXYPTASEA"/>
</dbReference>
<evidence type="ECO:0000256" key="2">
    <source>
        <dbReference type="ARBA" id="ARBA00004613"/>
    </source>
</evidence>
<keyword evidence="18" id="KW-1185">Reference proteome</keyword>
<comment type="cofactor">
    <cofactor evidence="1">
        <name>Zn(2+)</name>
        <dbReference type="ChEBI" id="CHEBI:29105"/>
    </cofactor>
</comment>
<keyword evidence="10" id="KW-0862">Zinc</keyword>
<evidence type="ECO:0000256" key="10">
    <source>
        <dbReference type="ARBA" id="ARBA00022833"/>
    </source>
</evidence>
<dbReference type="Pfam" id="PF00246">
    <property type="entry name" value="Peptidase_M14"/>
    <property type="match status" value="1"/>
</dbReference>
<dbReference type="GO" id="GO:0006508">
    <property type="term" value="P:proteolysis"/>
    <property type="evidence" value="ECO:0007669"/>
    <property type="project" value="UniProtKB-KW"/>
</dbReference>
<keyword evidence="11" id="KW-0482">Metalloprotease</keyword>
<dbReference type="InterPro" id="IPR057247">
    <property type="entry name" value="CARBOXYPEPT_ZN_2"/>
</dbReference>
<evidence type="ECO:0000256" key="8">
    <source>
        <dbReference type="ARBA" id="ARBA00022729"/>
    </source>
</evidence>
<feature type="active site" description="Proton donor/acceptor" evidence="14">
    <location>
        <position position="387"/>
    </location>
</feature>
<comment type="caution">
    <text evidence="17">The sequence shown here is derived from an EMBL/GenBank/DDBJ whole genome shotgun (WGS) entry which is preliminary data.</text>
</comment>
<evidence type="ECO:0000256" key="14">
    <source>
        <dbReference type="PROSITE-ProRule" id="PRU01379"/>
    </source>
</evidence>
<proteinExistence type="inferred from homology"/>
<gene>
    <name evidence="17" type="ORF">L9F63_023820</name>
</gene>
<evidence type="ECO:0000256" key="7">
    <source>
        <dbReference type="ARBA" id="ARBA00022723"/>
    </source>
</evidence>
<dbReference type="Gene3D" id="3.30.70.340">
    <property type="entry name" value="Metallocarboxypeptidase-like"/>
    <property type="match status" value="1"/>
</dbReference>
<comment type="similarity">
    <text evidence="3 14">Belongs to the peptidase M14 family.</text>
</comment>
<dbReference type="FunFam" id="3.40.630.10:FF:000040">
    <property type="entry name" value="zinc carboxypeptidase"/>
    <property type="match status" value="1"/>
</dbReference>
<evidence type="ECO:0000256" key="5">
    <source>
        <dbReference type="ARBA" id="ARBA00022645"/>
    </source>
</evidence>
<accession>A0AAD7ZIK8</accession>
<keyword evidence="4" id="KW-0964">Secreted</keyword>
<keyword evidence="7" id="KW-0479">Metal-binding</keyword>
<evidence type="ECO:0000313" key="18">
    <source>
        <dbReference type="Proteomes" id="UP001233999"/>
    </source>
</evidence>
<feature type="region of interest" description="Disordered" evidence="15">
    <location>
        <begin position="1"/>
        <end position="27"/>
    </location>
</feature>
<keyword evidence="12" id="KW-1015">Disulfide bond</keyword>
<name>A0AAD7ZIK8_DIPPU</name>
<dbReference type="GO" id="GO:0005615">
    <property type="term" value="C:extracellular space"/>
    <property type="evidence" value="ECO:0007669"/>
    <property type="project" value="TreeGrafter"/>
</dbReference>
<dbReference type="GO" id="GO:0008270">
    <property type="term" value="F:zinc ion binding"/>
    <property type="evidence" value="ECO:0007669"/>
    <property type="project" value="InterPro"/>
</dbReference>